<keyword evidence="5" id="KW-1185">Reference proteome</keyword>
<dbReference type="Pfam" id="PF24879">
    <property type="entry name" value="DUF7737"/>
    <property type="match status" value="1"/>
</dbReference>
<evidence type="ECO:0000256" key="1">
    <source>
        <dbReference type="SAM" id="Coils"/>
    </source>
</evidence>
<evidence type="ECO:0000313" key="5">
    <source>
        <dbReference type="Proteomes" id="UP000603227"/>
    </source>
</evidence>
<feature type="domain" description="DUF4132" evidence="2">
    <location>
        <begin position="1"/>
        <end position="168"/>
    </location>
</feature>
<comment type="caution">
    <text evidence="4">The sequence shown here is derived from an EMBL/GenBank/DDBJ whole genome shotgun (WGS) entry which is preliminary data.</text>
</comment>
<dbReference type="AlphaFoldDB" id="A0A919L743"/>
<keyword evidence="1" id="KW-0175">Coiled coil</keyword>
<name>A0A919L743_9ACTN</name>
<dbReference type="Pfam" id="PF13569">
    <property type="entry name" value="DUF4132"/>
    <property type="match status" value="1"/>
</dbReference>
<dbReference type="InterPro" id="IPR056639">
    <property type="entry name" value="DUF7737"/>
</dbReference>
<proteinExistence type="predicted"/>
<organism evidence="4 5">
    <name type="scientific">Streptomyces capitiformicae</name>
    <dbReference type="NCBI Taxonomy" id="2014920"/>
    <lineage>
        <taxon>Bacteria</taxon>
        <taxon>Bacillati</taxon>
        <taxon>Actinomycetota</taxon>
        <taxon>Actinomycetes</taxon>
        <taxon>Kitasatosporales</taxon>
        <taxon>Streptomycetaceae</taxon>
        <taxon>Streptomyces</taxon>
    </lineage>
</organism>
<sequence>MPVAVRNEHAGELKELKAAVKDIDEMLTAQSERLDRQFLARRTWAYQAWRERYLDHPLVGTLARRLLWVVDGTAVGFADGGLRALNDQPVTQGERVELWHPVGREAAEVVAWRDWLEGHGITQPFKQAHREVYLLTDAERATGTYSNRFAAHVLRQHQFNSLAALRGWRNRLRLCVDEAAPPASRELPRWGLRAEYWNEGDGHEHGVDTTDPGAYLRLRTDQVRFYPIDAPENFAPATAASTPCGRVTVGIRSVPSRSMRYRHSSSPKSCATSTCSWGWQASATTRCGRTAGPAAGSASTGRRCFGALNQSAETRRALLERLVPRLAIADRCTLEGRFLHVKGERHTYRIHLGSGNILMSPNDRYLCIVPKSGSASGNGNRMPATGYLPYEGDRMLAVILSKAMLLAKDTEITDPTILSQL</sequence>
<protein>
    <recommendedName>
        <fullName evidence="6">DUF4132 domain-containing protein</fullName>
    </recommendedName>
</protein>
<feature type="domain" description="DUF7737" evidence="3">
    <location>
        <begin position="312"/>
        <end position="421"/>
    </location>
</feature>
<evidence type="ECO:0008006" key="6">
    <source>
        <dbReference type="Google" id="ProtNLM"/>
    </source>
</evidence>
<evidence type="ECO:0000313" key="4">
    <source>
        <dbReference type="EMBL" id="GHH86397.1"/>
    </source>
</evidence>
<reference evidence="4" key="2">
    <citation type="submission" date="2020-09" db="EMBL/GenBank/DDBJ databases">
        <authorList>
            <person name="Sun Q."/>
            <person name="Zhou Y."/>
        </authorList>
    </citation>
    <scope>NUCLEOTIDE SEQUENCE</scope>
    <source>
        <strain evidence="4">CGMCC 4.7403</strain>
    </source>
</reference>
<feature type="coiled-coil region" evidence="1">
    <location>
        <begin position="6"/>
        <end position="33"/>
    </location>
</feature>
<dbReference type="Proteomes" id="UP000603227">
    <property type="component" value="Unassembled WGS sequence"/>
</dbReference>
<dbReference type="EMBL" id="BNAT01000006">
    <property type="protein sequence ID" value="GHH86397.1"/>
    <property type="molecule type" value="Genomic_DNA"/>
</dbReference>
<reference evidence="4" key="1">
    <citation type="journal article" date="2014" name="Int. J. Syst. Evol. Microbiol.">
        <title>Complete genome sequence of Corynebacterium casei LMG S-19264T (=DSM 44701T), isolated from a smear-ripened cheese.</title>
        <authorList>
            <consortium name="US DOE Joint Genome Institute (JGI-PGF)"/>
            <person name="Walter F."/>
            <person name="Albersmeier A."/>
            <person name="Kalinowski J."/>
            <person name="Ruckert C."/>
        </authorList>
    </citation>
    <scope>NUCLEOTIDE SEQUENCE</scope>
    <source>
        <strain evidence="4">CGMCC 4.7403</strain>
    </source>
</reference>
<evidence type="ECO:0000259" key="2">
    <source>
        <dbReference type="Pfam" id="PF13569"/>
    </source>
</evidence>
<dbReference type="InterPro" id="IPR025406">
    <property type="entry name" value="DUF4132"/>
</dbReference>
<gene>
    <name evidence="4" type="ORF">GCM10017771_23310</name>
</gene>
<accession>A0A919L743</accession>
<evidence type="ECO:0000259" key="3">
    <source>
        <dbReference type="Pfam" id="PF24879"/>
    </source>
</evidence>